<protein>
    <submittedName>
        <fullName evidence="3">ABC transporter substrate-binding protein</fullName>
    </submittedName>
</protein>
<reference evidence="3" key="1">
    <citation type="journal article" date="2016" name="Genome Announc.">
        <title>Draft genomes of two strains of Paenibacillus glucanolyticus with capability to degrade lignocellulose.</title>
        <authorList>
            <person name="Mathews S.L."/>
            <person name="Pawlak J."/>
            <person name="Grunden A.M."/>
        </authorList>
    </citation>
    <scope>NUCLEOTIDE SEQUENCE [LARGE SCALE GENOMIC DNA]</scope>
    <source>
        <strain evidence="3">SLM1</strain>
    </source>
</reference>
<dbReference type="Proteomes" id="UP000076796">
    <property type="component" value="Unassembled WGS sequence"/>
</dbReference>
<gene>
    <name evidence="3" type="ORF">AWU65_21685</name>
</gene>
<accession>A0A163LQK6</accession>
<evidence type="ECO:0000313" key="4">
    <source>
        <dbReference type="Proteomes" id="UP000076796"/>
    </source>
</evidence>
<sequence length="543" mass="60050">MKTNQKRATRLAIFILIVAMLAGCSGKSSGAQNPAGEKGQEGAGVSSMGEPGYPGQLTYWVSLNANASATMQDMNGIAAYQEMEKLTGTRLKFQHPPAGQEADAFNIMVSSGNLPDVIEYGWANVSGGPDKAISDGTIIRLNELIEEHAPNISKLLNEHPEYKKLITTDDGNIYVFPFIRGDEYLLTYNGIILREDWLEKLKLSVPETIDEWHEVLTAFKTKDPNGNGQADEIPLLLDLDMTALNHAFIGAWGITTGFYQVDGKVSYGPIQPEFKSYLETMSKWYAEGLIDQDYAATDATLKDAKVTNNQLGAFSGYMGSSLGRYSELMLKSNPDVKLLGAPNVVLKKGDTPILGQKDSPFNGFGAAITKANKFPVETVKWLDYKYGEEGHMLFNFGVEGVSYSMKDGYPAYTDEVMKNPDGLSITQALSKYNLASYSGPFVQDRRYIEQYSALPQQKAAIETWMKADNKRLMPIISPTAEESTRYASIMNDINTYYEEMVNKFIMGVEPISGFDQFVQTLQGMGIEEALQIQQAALDRFNSR</sequence>
<dbReference type="SUPFAM" id="SSF53850">
    <property type="entry name" value="Periplasmic binding protein-like II"/>
    <property type="match status" value="1"/>
</dbReference>
<evidence type="ECO:0000256" key="2">
    <source>
        <dbReference type="SAM" id="SignalP"/>
    </source>
</evidence>
<comment type="caution">
    <text evidence="3">The sequence shown here is derived from an EMBL/GenBank/DDBJ whole genome shotgun (WGS) entry which is preliminary data.</text>
</comment>
<proteinExistence type="predicted"/>
<name>A0A163LQK6_9BACL</name>
<dbReference type="EMBL" id="LWMH01000001">
    <property type="protein sequence ID" value="KZS48356.1"/>
    <property type="molecule type" value="Genomic_DNA"/>
</dbReference>
<dbReference type="OrthoDB" id="9787283at2"/>
<feature type="signal peptide" evidence="2">
    <location>
        <begin position="1"/>
        <end position="30"/>
    </location>
</feature>
<evidence type="ECO:0000256" key="1">
    <source>
        <dbReference type="SAM" id="MobiDB-lite"/>
    </source>
</evidence>
<keyword evidence="2" id="KW-0732">Signal</keyword>
<dbReference type="AlphaFoldDB" id="A0A163LQK6"/>
<dbReference type="PROSITE" id="PS51257">
    <property type="entry name" value="PROKAR_LIPOPROTEIN"/>
    <property type="match status" value="1"/>
</dbReference>
<feature type="region of interest" description="Disordered" evidence="1">
    <location>
        <begin position="28"/>
        <end position="48"/>
    </location>
</feature>
<dbReference type="GeneID" id="97556116"/>
<organism evidence="3 4">
    <name type="scientific">Paenibacillus glucanolyticus</name>
    <dbReference type="NCBI Taxonomy" id="59843"/>
    <lineage>
        <taxon>Bacteria</taxon>
        <taxon>Bacillati</taxon>
        <taxon>Bacillota</taxon>
        <taxon>Bacilli</taxon>
        <taxon>Bacillales</taxon>
        <taxon>Paenibacillaceae</taxon>
        <taxon>Paenibacillus</taxon>
    </lineage>
</organism>
<evidence type="ECO:0000313" key="3">
    <source>
        <dbReference type="EMBL" id="KZS48356.1"/>
    </source>
</evidence>
<keyword evidence="4" id="KW-1185">Reference proteome</keyword>
<dbReference type="STRING" id="59843.A3958_20805"/>
<dbReference type="Gene3D" id="3.40.190.10">
    <property type="entry name" value="Periplasmic binding protein-like II"/>
    <property type="match status" value="2"/>
</dbReference>
<dbReference type="RefSeq" id="WP_063479281.1">
    <property type="nucleotide sequence ID" value="NZ_CP147845.1"/>
</dbReference>
<feature type="chain" id="PRO_5007843993" evidence="2">
    <location>
        <begin position="31"/>
        <end position="543"/>
    </location>
</feature>